<protein>
    <submittedName>
        <fullName evidence="1">Uncharacterized protein</fullName>
    </submittedName>
</protein>
<dbReference type="Proteomes" id="UP000230238">
    <property type="component" value="Unassembled WGS sequence"/>
</dbReference>
<gene>
    <name evidence="1" type="ORF">COY65_02985</name>
</gene>
<proteinExistence type="predicted"/>
<name>A0A2M7RFR5_9BACT</name>
<dbReference type="AlphaFoldDB" id="A0A2M7RFR5"/>
<evidence type="ECO:0000313" key="2">
    <source>
        <dbReference type="Proteomes" id="UP000230238"/>
    </source>
</evidence>
<organism evidence="1 2">
    <name type="scientific">Candidatus Jorgensenbacteria bacterium CG_4_10_14_0_8_um_filter_39_13</name>
    <dbReference type="NCBI Taxonomy" id="1974589"/>
    <lineage>
        <taxon>Bacteria</taxon>
        <taxon>Candidatus Joergenseniibacteriota</taxon>
    </lineage>
</organism>
<sequence length="102" mass="11350">MRCASFTGTKFGGGGKRGRAPKYKCLAFDYGVNKNSCFLLARASGFVPTTRSAAISQEFRSKNVRAELYNSTINHLRHFEKAFTPLNLRSKFIRGQLAAQIV</sequence>
<dbReference type="EMBL" id="PFME01000041">
    <property type="protein sequence ID" value="PIY95544.1"/>
    <property type="molecule type" value="Genomic_DNA"/>
</dbReference>
<reference evidence="2" key="1">
    <citation type="submission" date="2017-09" db="EMBL/GenBank/DDBJ databases">
        <title>Depth-based differentiation of microbial function through sediment-hosted aquifers and enrichment of novel symbionts in the deep terrestrial subsurface.</title>
        <authorList>
            <person name="Probst A.J."/>
            <person name="Ladd B."/>
            <person name="Jarett J.K."/>
            <person name="Geller-Mcgrath D.E."/>
            <person name="Sieber C.M.K."/>
            <person name="Emerson J.B."/>
            <person name="Anantharaman K."/>
            <person name="Thomas B.C."/>
            <person name="Malmstrom R."/>
            <person name="Stieglmeier M."/>
            <person name="Klingl A."/>
            <person name="Woyke T."/>
            <person name="Ryan C.M."/>
            <person name="Banfield J.F."/>
        </authorList>
    </citation>
    <scope>NUCLEOTIDE SEQUENCE [LARGE SCALE GENOMIC DNA]</scope>
</reference>
<comment type="caution">
    <text evidence="1">The sequence shown here is derived from an EMBL/GenBank/DDBJ whole genome shotgun (WGS) entry which is preliminary data.</text>
</comment>
<evidence type="ECO:0000313" key="1">
    <source>
        <dbReference type="EMBL" id="PIY95544.1"/>
    </source>
</evidence>
<accession>A0A2M7RFR5</accession>